<evidence type="ECO:0000313" key="1">
    <source>
        <dbReference type="EMBL" id="KAJ5352893.1"/>
    </source>
</evidence>
<dbReference type="InterPro" id="IPR039634">
    <property type="entry name" value="Bul1-like"/>
</dbReference>
<dbReference type="AlphaFoldDB" id="A0A9W9R3A5"/>
<protein>
    <submittedName>
        <fullName evidence="1">Uncharacterized protein</fullName>
    </submittedName>
</protein>
<reference evidence="1" key="2">
    <citation type="journal article" date="2023" name="IMA Fungus">
        <title>Comparative genomic study of the Penicillium genus elucidates a diverse pangenome and 15 lateral gene transfer events.</title>
        <authorList>
            <person name="Petersen C."/>
            <person name="Sorensen T."/>
            <person name="Nielsen M.R."/>
            <person name="Sondergaard T.E."/>
            <person name="Sorensen J.L."/>
            <person name="Fitzpatrick D.A."/>
            <person name="Frisvad J.C."/>
            <person name="Nielsen K.L."/>
        </authorList>
    </citation>
    <scope>NUCLEOTIDE SEQUENCE</scope>
    <source>
        <strain evidence="1">IBT 35673</strain>
    </source>
</reference>
<dbReference type="EMBL" id="JAPZBQ010000001">
    <property type="protein sequence ID" value="KAJ5352893.1"/>
    <property type="molecule type" value="Genomic_DNA"/>
</dbReference>
<dbReference type="PANTHER" id="PTHR31904">
    <property type="entry name" value="BYPASS OF STOP CODON PROTEIN 5-RELATED"/>
    <property type="match status" value="1"/>
</dbReference>
<sequence length="241" mass="26956">MSNPSNANTTLTKTKCIRIIPKSSDMPFVERGSNVYSIYMMRDTRSRPFRSRSGQLFVEALQPEPICLTNSKLAMHKNPGTTVTIGLEFEGTNNPPKLRTVASRLRVLTVYSATPWENHPDVIHSESLGNGNRGLYRDDIPLSKLSLKSVEWVKLQGLSYPHKVGPKPRVDESDAVIQPTKYTSSIVVPINIPGTHSLVPTFHSCFISRVYLVELGLSYRQHGVARVPSRIYLVVPVQIMN</sequence>
<organism evidence="1 2">
    <name type="scientific">Penicillium brevicompactum</name>
    <dbReference type="NCBI Taxonomy" id="5074"/>
    <lineage>
        <taxon>Eukaryota</taxon>
        <taxon>Fungi</taxon>
        <taxon>Dikarya</taxon>
        <taxon>Ascomycota</taxon>
        <taxon>Pezizomycotina</taxon>
        <taxon>Eurotiomycetes</taxon>
        <taxon>Eurotiomycetidae</taxon>
        <taxon>Eurotiales</taxon>
        <taxon>Aspergillaceae</taxon>
        <taxon>Penicillium</taxon>
    </lineage>
</organism>
<comment type="caution">
    <text evidence="1">The sequence shown here is derived from an EMBL/GenBank/DDBJ whole genome shotgun (WGS) entry which is preliminary data.</text>
</comment>
<reference evidence="1" key="1">
    <citation type="submission" date="2022-12" db="EMBL/GenBank/DDBJ databases">
        <authorList>
            <person name="Petersen C."/>
        </authorList>
    </citation>
    <scope>NUCLEOTIDE SEQUENCE</scope>
    <source>
        <strain evidence="1">IBT 35673</strain>
    </source>
</reference>
<dbReference type="PANTHER" id="PTHR31904:SF1">
    <property type="entry name" value="BYPASS OF STOP CODON PROTEIN 5-RELATED"/>
    <property type="match status" value="1"/>
</dbReference>
<dbReference type="Proteomes" id="UP001147695">
    <property type="component" value="Unassembled WGS sequence"/>
</dbReference>
<evidence type="ECO:0000313" key="2">
    <source>
        <dbReference type="Proteomes" id="UP001147695"/>
    </source>
</evidence>
<proteinExistence type="predicted"/>
<gene>
    <name evidence="1" type="ORF">N7452_001867</name>
</gene>
<name>A0A9W9R3A5_PENBR</name>
<accession>A0A9W9R3A5</accession>